<proteinExistence type="predicted"/>
<gene>
    <name evidence="1" type="ORF">GPM918_LOCUS38561</name>
    <name evidence="2" type="ORF">SRO942_LOCUS39390</name>
</gene>
<dbReference type="EMBL" id="CAJNOQ010025723">
    <property type="protein sequence ID" value="CAF1539793.1"/>
    <property type="molecule type" value="Genomic_DNA"/>
</dbReference>
<evidence type="ECO:0000313" key="1">
    <source>
        <dbReference type="EMBL" id="CAF1539793.1"/>
    </source>
</evidence>
<protein>
    <recommendedName>
        <fullName evidence="4">B box-type domain-containing protein</fullName>
    </recommendedName>
</protein>
<evidence type="ECO:0000313" key="3">
    <source>
        <dbReference type="Proteomes" id="UP000663829"/>
    </source>
</evidence>
<name>A0A815WB73_9BILA</name>
<dbReference type="OrthoDB" id="9996517at2759"/>
<dbReference type="AlphaFoldDB" id="A0A815WB73"/>
<dbReference type="Proteomes" id="UP000663829">
    <property type="component" value="Unassembled WGS sequence"/>
</dbReference>
<dbReference type="InterPro" id="IPR015943">
    <property type="entry name" value="WD40/YVTN_repeat-like_dom_sf"/>
</dbReference>
<sequence>MASLPKEKKLTTPRKCDICQKGVGITSCSGCEQMFCRKDFNEHRQQLSTQLDIIISDVDLLKQSIEQTCDATTAKVFDAIEKWEVEWMKKVKMAADRAREEAFDIVAEPKNQLKRITDDIRTRMAEENYVEYDLDQWMDEIKQLSIDMKAVSPTVVFESGDECEWKRMIKVEKVEHQSHVSRSPQRSEKRDSEVKQFDFNKLTNRPQRQIKADGSYGAMGSSGTNLLYCSGNTTVCLTDGTDHDTNTLRWTEDGILDICWSSFLGRFLILTGRALHSLNAETNEVTQIKQVSDKNAANFCRCTCSNQTLLVSFHGKGSVVEEWDMNEEWKTTKRWQPPVSCQQNEGIVDIRFSCDGSHLGLTVYLYSQYNQFHVRDRSMNILNNITFPPSRIGYLLLSLPDGQWLTHEWDNKQIHMIDRDGKLEQTLTYDKSIQRTALIGRRCLVIRTYAHELCFHDL</sequence>
<dbReference type="Gene3D" id="2.130.10.10">
    <property type="entry name" value="YVTN repeat-like/Quinoprotein amine dehydrogenase"/>
    <property type="match status" value="1"/>
</dbReference>
<organism evidence="1 3">
    <name type="scientific">Didymodactylos carnosus</name>
    <dbReference type="NCBI Taxonomy" id="1234261"/>
    <lineage>
        <taxon>Eukaryota</taxon>
        <taxon>Metazoa</taxon>
        <taxon>Spiralia</taxon>
        <taxon>Gnathifera</taxon>
        <taxon>Rotifera</taxon>
        <taxon>Eurotatoria</taxon>
        <taxon>Bdelloidea</taxon>
        <taxon>Philodinida</taxon>
        <taxon>Philodinidae</taxon>
        <taxon>Didymodactylos</taxon>
    </lineage>
</organism>
<accession>A0A815WB73</accession>
<comment type="caution">
    <text evidence="1">The sequence shown here is derived from an EMBL/GenBank/DDBJ whole genome shotgun (WGS) entry which is preliminary data.</text>
</comment>
<dbReference type="EMBL" id="CAJOBC010091348">
    <property type="protein sequence ID" value="CAF4399979.1"/>
    <property type="molecule type" value="Genomic_DNA"/>
</dbReference>
<dbReference type="SUPFAM" id="SSF82171">
    <property type="entry name" value="DPP6 N-terminal domain-like"/>
    <property type="match status" value="1"/>
</dbReference>
<evidence type="ECO:0000313" key="2">
    <source>
        <dbReference type="EMBL" id="CAF4399979.1"/>
    </source>
</evidence>
<reference evidence="1" key="1">
    <citation type="submission" date="2021-02" db="EMBL/GenBank/DDBJ databases">
        <authorList>
            <person name="Nowell W R."/>
        </authorList>
    </citation>
    <scope>NUCLEOTIDE SEQUENCE</scope>
</reference>
<keyword evidence="3" id="KW-1185">Reference proteome</keyword>
<evidence type="ECO:0008006" key="4">
    <source>
        <dbReference type="Google" id="ProtNLM"/>
    </source>
</evidence>
<dbReference type="Proteomes" id="UP000681722">
    <property type="component" value="Unassembled WGS sequence"/>
</dbReference>